<protein>
    <submittedName>
        <fullName evidence="1">Uncharacterized protein</fullName>
    </submittedName>
</protein>
<dbReference type="EMBL" id="CM037153">
    <property type="protein sequence ID" value="KAH7859011.1"/>
    <property type="molecule type" value="Genomic_DNA"/>
</dbReference>
<accession>A0ACB7YZY3</accession>
<comment type="caution">
    <text evidence="1">The sequence shown here is derived from an EMBL/GenBank/DDBJ whole genome shotgun (WGS) entry which is preliminary data.</text>
</comment>
<sequence>MHGRNTHSLVEATIIEVKSSFERTLSTWKHPFMVLLFDNIRGVVSQSALQYLEMELKKIDSVMESTSPCLCPIRHTHGLPCAHEIVPFKKKEEPLPLSVFHQHWKKLSLEKPKKDPTIAKTMKANLEIFMEKFCTYDEDHQRHVMRKMAEVIHPDSTSLIEPQQKANLYMRPSSPMPPIALNWDIYREPYAKGWEPLFASRIEEFGRIIGSDVATAEDFDITQ</sequence>
<evidence type="ECO:0000313" key="2">
    <source>
        <dbReference type="Proteomes" id="UP000828048"/>
    </source>
</evidence>
<reference evidence="1 2" key="1">
    <citation type="journal article" date="2021" name="Hortic Res">
        <title>High-quality reference genome and annotation aids understanding of berry development for evergreen blueberry (Vaccinium darrowii).</title>
        <authorList>
            <person name="Yu J."/>
            <person name="Hulse-Kemp A.M."/>
            <person name="Babiker E."/>
            <person name="Staton M."/>
        </authorList>
    </citation>
    <scope>NUCLEOTIDE SEQUENCE [LARGE SCALE GENOMIC DNA]</scope>
    <source>
        <strain evidence="2">cv. NJ 8807/NJ 8810</strain>
        <tissue evidence="1">Young leaf</tissue>
    </source>
</reference>
<gene>
    <name evidence="1" type="ORF">Vadar_030377</name>
</gene>
<proteinExistence type="predicted"/>
<name>A0ACB7YZY3_9ERIC</name>
<dbReference type="Proteomes" id="UP000828048">
    <property type="component" value="Chromosome 3"/>
</dbReference>
<keyword evidence="2" id="KW-1185">Reference proteome</keyword>
<organism evidence="1 2">
    <name type="scientific">Vaccinium darrowii</name>
    <dbReference type="NCBI Taxonomy" id="229202"/>
    <lineage>
        <taxon>Eukaryota</taxon>
        <taxon>Viridiplantae</taxon>
        <taxon>Streptophyta</taxon>
        <taxon>Embryophyta</taxon>
        <taxon>Tracheophyta</taxon>
        <taxon>Spermatophyta</taxon>
        <taxon>Magnoliopsida</taxon>
        <taxon>eudicotyledons</taxon>
        <taxon>Gunneridae</taxon>
        <taxon>Pentapetalae</taxon>
        <taxon>asterids</taxon>
        <taxon>Ericales</taxon>
        <taxon>Ericaceae</taxon>
        <taxon>Vaccinioideae</taxon>
        <taxon>Vaccinieae</taxon>
        <taxon>Vaccinium</taxon>
    </lineage>
</organism>
<evidence type="ECO:0000313" key="1">
    <source>
        <dbReference type="EMBL" id="KAH7859011.1"/>
    </source>
</evidence>